<dbReference type="Proteomes" id="UP001177260">
    <property type="component" value="Unassembled WGS sequence"/>
</dbReference>
<protein>
    <submittedName>
        <fullName evidence="1">Uncharacterized protein</fullName>
    </submittedName>
</protein>
<evidence type="ECO:0000313" key="1">
    <source>
        <dbReference type="EMBL" id="KAK1140648.1"/>
    </source>
</evidence>
<dbReference type="EMBL" id="JAOPJF010000077">
    <property type="protein sequence ID" value="KAK1140648.1"/>
    <property type="molecule type" value="Genomic_DNA"/>
</dbReference>
<proteinExistence type="predicted"/>
<reference evidence="1 2" key="1">
    <citation type="journal article" date="2023" name="ACS Omega">
        <title>Identification of the Neoaspergillic Acid Biosynthesis Gene Cluster by Establishing an In Vitro CRISPR-Ribonucleoprotein Genetic System in Aspergillus melleus.</title>
        <authorList>
            <person name="Yuan B."/>
            <person name="Grau M.F."/>
            <person name="Murata R.M."/>
            <person name="Torok T."/>
            <person name="Venkateswaran K."/>
            <person name="Stajich J.E."/>
            <person name="Wang C.C.C."/>
        </authorList>
    </citation>
    <scope>NUCLEOTIDE SEQUENCE [LARGE SCALE GENOMIC DNA]</scope>
    <source>
        <strain evidence="1 2">IMV 1140</strain>
    </source>
</reference>
<organism evidence="1 2">
    <name type="scientific">Aspergillus melleus</name>
    <dbReference type="NCBI Taxonomy" id="138277"/>
    <lineage>
        <taxon>Eukaryota</taxon>
        <taxon>Fungi</taxon>
        <taxon>Dikarya</taxon>
        <taxon>Ascomycota</taxon>
        <taxon>Pezizomycotina</taxon>
        <taxon>Eurotiomycetes</taxon>
        <taxon>Eurotiomycetidae</taxon>
        <taxon>Eurotiales</taxon>
        <taxon>Aspergillaceae</taxon>
        <taxon>Aspergillus</taxon>
        <taxon>Aspergillus subgen. Circumdati</taxon>
    </lineage>
</organism>
<comment type="caution">
    <text evidence="1">The sequence shown here is derived from an EMBL/GenBank/DDBJ whole genome shotgun (WGS) entry which is preliminary data.</text>
</comment>
<evidence type="ECO:0000313" key="2">
    <source>
        <dbReference type="Proteomes" id="UP001177260"/>
    </source>
</evidence>
<accession>A0ACC3ASG0</accession>
<keyword evidence="2" id="KW-1185">Reference proteome</keyword>
<sequence length="725" mass="81358">MATEVPTEPRKLRRTTNACVACRQSKIKCSGDDPCANCQRRALTCHFVEGGNKVTVAQKYLQELQRQAREKPQSSLGTKRTVDVAFGPETRMATVSPRADELPPYQTIDNGRSVWISPFTLPSRTIKNTYKNKRNWIWLAPTSVWSFTARLSVMMAEKLHLPSPYTVPNSLDCDVYPLRWRPAAFDDPPEITGLPSIDHALYLFNTVKFHLHQNYRFFDEETFLAHVHEFYFGAAAQKAADCRLWFVQFLLVLAFGNAFLQSRATHDPPGSKFFVRAMSLIPDHASLWKDSLLATEVLALAGLYLYCIDHRESAHVYVGQAIRIAQMDGLHTELPEDELGVETVARCRSLWWTLYVMDRHFSSSVGLPMTTQDDDITTVIDPPSTCSQRDATLSLHVKLSHLLSFILTSIYKNEKTALGTFLEKTRSILQTMAGHAQEIENIIHLRFQNSVDTMPRGTRHITLLYHQVRFQRHRSEAYGDLLPRRSGSLNSVPPCVIFATRPLLLSVLKERLDKLGHEEENWESFLAPTKTLISTGIKSAAKTLQILSDEDSLLEVFLPFQLEFTYGAAILLLMATTLFPHATEGQSYTAEAHAILDEMIYKGNRLAVTRKTELTHIEGLFGELGARIERRGLQTLTLASPDQNVGDLTHEPEEDTTLTGPATMTPSMLGDPGCSPSMLPPIASNLEFLENIGISSDEFLSIVNQIGNPVSHGVLDQGQMRKSAF</sequence>
<gene>
    <name evidence="1" type="ORF">N8T08_009960</name>
</gene>
<name>A0ACC3ASG0_9EURO</name>